<dbReference type="GO" id="GO:0004519">
    <property type="term" value="F:endonuclease activity"/>
    <property type="evidence" value="ECO:0007669"/>
    <property type="project" value="UniProtKB-KW"/>
</dbReference>
<keyword evidence="1" id="KW-0540">Nuclease</keyword>
<dbReference type="InterPro" id="IPR003615">
    <property type="entry name" value="HNH_nuc"/>
</dbReference>
<proteinExistence type="predicted"/>
<keyword evidence="2" id="KW-1185">Reference proteome</keyword>
<organism evidence="1 2">
    <name type="scientific">Spirosoma agri</name>
    <dbReference type="NCBI Taxonomy" id="1987381"/>
    <lineage>
        <taxon>Bacteria</taxon>
        <taxon>Pseudomonadati</taxon>
        <taxon>Bacteroidota</taxon>
        <taxon>Cytophagia</taxon>
        <taxon>Cytophagales</taxon>
        <taxon>Cytophagaceae</taxon>
        <taxon>Spirosoma</taxon>
    </lineage>
</organism>
<dbReference type="EMBL" id="JAAGNZ010000001">
    <property type="protein sequence ID" value="NEU66301.1"/>
    <property type="molecule type" value="Genomic_DNA"/>
</dbReference>
<evidence type="ECO:0000313" key="1">
    <source>
        <dbReference type="EMBL" id="NEU66301.1"/>
    </source>
</evidence>
<keyword evidence="1" id="KW-0255">Endonuclease</keyword>
<dbReference type="CDD" id="cd00085">
    <property type="entry name" value="HNHc"/>
    <property type="match status" value="1"/>
</dbReference>
<evidence type="ECO:0000313" key="2">
    <source>
        <dbReference type="Proteomes" id="UP000477386"/>
    </source>
</evidence>
<keyword evidence="1" id="KW-0378">Hydrolase</keyword>
<sequence>MATKKERELIVAKYGGRCAYCGCELVKGWHVDEVKPIRCKKKWDPIKRKWIHDGTCRYPKRLHIDNQNPSCASCNINKHAMSLEDFRKLIGGFLTSLNRDSTQYRIAKRYGLVVENEKPVLFYFETVEL</sequence>
<comment type="caution">
    <text evidence="1">The sequence shown here is derived from an EMBL/GenBank/DDBJ whole genome shotgun (WGS) entry which is preliminary data.</text>
</comment>
<gene>
    <name evidence="1" type="ORF">GK091_05360</name>
</gene>
<name>A0A6M0IG20_9BACT</name>
<reference evidence="1 2" key="1">
    <citation type="submission" date="2020-02" db="EMBL/GenBank/DDBJ databases">
        <title>Draft genome sequence of two Spirosoma agri KCTC 52727 and Spirosoma terrae KCTC 52035.</title>
        <authorList>
            <person name="Rojas J."/>
            <person name="Ambika Manirajan B."/>
            <person name="Ratering S."/>
            <person name="Suarez C."/>
            <person name="Schnell S."/>
        </authorList>
    </citation>
    <scope>NUCLEOTIDE SEQUENCE [LARGE SCALE GENOMIC DNA]</scope>
    <source>
        <strain evidence="1 2">KCTC 52727</strain>
    </source>
</reference>
<dbReference type="AlphaFoldDB" id="A0A6M0IG20"/>
<dbReference type="Proteomes" id="UP000477386">
    <property type="component" value="Unassembled WGS sequence"/>
</dbReference>
<dbReference type="Gene3D" id="1.10.30.50">
    <property type="match status" value="1"/>
</dbReference>
<dbReference type="RefSeq" id="WP_164035573.1">
    <property type="nucleotide sequence ID" value="NZ_JAAGNZ010000001.1"/>
</dbReference>
<protein>
    <submittedName>
        <fullName evidence="1">HNH endonuclease</fullName>
    </submittedName>
</protein>
<accession>A0A6M0IG20</accession>